<dbReference type="GO" id="GO:0005886">
    <property type="term" value="C:plasma membrane"/>
    <property type="evidence" value="ECO:0007669"/>
    <property type="project" value="UniProtKB-SubCell"/>
</dbReference>
<feature type="transmembrane region" description="Helical" evidence="9">
    <location>
        <begin position="59"/>
        <end position="80"/>
    </location>
</feature>
<evidence type="ECO:0000313" key="11">
    <source>
        <dbReference type="EMBL" id="GBF41011.1"/>
    </source>
</evidence>
<dbReference type="PIRSF" id="PIRSF005091">
    <property type="entry name" value="Mmb_sulf_HI1246"/>
    <property type="match status" value="1"/>
</dbReference>
<accession>A0A2P2D8U2</accession>
<dbReference type="OrthoDB" id="5901192at2"/>
<protein>
    <submittedName>
        <fullName evidence="11">Phosphoglycerol transferase-like protein</fullName>
    </submittedName>
</protein>
<feature type="transmembrane region" description="Helical" evidence="9">
    <location>
        <begin position="175"/>
        <end position="194"/>
    </location>
</feature>
<keyword evidence="4 9" id="KW-1133">Transmembrane helix</keyword>
<reference evidence="12" key="1">
    <citation type="journal article" date="2019" name="Microbiol. Immunol.">
        <title>Molecular and phenotypic characterization of Leptospira johnsonii sp. nov., Leptospira ellinghausenii sp. nov. and Leptospira ryugenii sp. nov. isolated from soil and water in Japan.</title>
        <authorList>
            <person name="Masuzawa T."/>
            <person name="Saito M."/>
            <person name="Nakao R."/>
            <person name="Nikaido Y."/>
            <person name="Matsumoto M."/>
            <person name="Ogawa M."/>
            <person name="Yokoyama M."/>
            <person name="Hidaka Y."/>
            <person name="Tomita J."/>
            <person name="Sakakibara K."/>
            <person name="Suzuki K."/>
            <person name="Yasuda S."/>
            <person name="Sato H."/>
            <person name="Yamaguchi M."/>
            <person name="Yoshida S.I."/>
            <person name="Koizumi N."/>
            <person name="Kawamura Y."/>
        </authorList>
    </citation>
    <scope>NUCLEOTIDE SEQUENCE [LARGE SCALE GENOMIC DNA]</scope>
    <source>
        <strain evidence="12">E18</strain>
    </source>
</reference>
<dbReference type="PANTHER" id="PTHR47371">
    <property type="entry name" value="LIPOTEICHOIC ACID SYNTHASE"/>
    <property type="match status" value="1"/>
</dbReference>
<evidence type="ECO:0000256" key="2">
    <source>
        <dbReference type="ARBA" id="ARBA00022475"/>
    </source>
</evidence>
<name>A0A2P2D8U2_9LEPT</name>
<evidence type="ECO:0000256" key="5">
    <source>
        <dbReference type="ARBA" id="ARBA00023136"/>
    </source>
</evidence>
<keyword evidence="5 9" id="KW-0472">Membrane</keyword>
<comment type="subcellular location">
    <subcellularLocation>
        <location evidence="1">Cell membrane</location>
        <topology evidence="1">Multi-pass membrane protein</topology>
    </subcellularLocation>
</comment>
<feature type="transmembrane region" description="Helical" evidence="9">
    <location>
        <begin position="145"/>
        <end position="163"/>
    </location>
</feature>
<feature type="binding site" evidence="8">
    <location>
        <position position="510"/>
    </location>
    <ligand>
        <name>Mn(2+)</name>
        <dbReference type="ChEBI" id="CHEBI:29035"/>
    </ligand>
</feature>
<dbReference type="InterPro" id="IPR000917">
    <property type="entry name" value="Sulfatase_N"/>
</dbReference>
<evidence type="ECO:0000259" key="10">
    <source>
        <dbReference type="Pfam" id="PF00884"/>
    </source>
</evidence>
<feature type="binding site" evidence="8">
    <location>
        <position position="334"/>
    </location>
    <ligand>
        <name>Mn(2+)</name>
        <dbReference type="ChEBI" id="CHEBI:29035"/>
    </ligand>
</feature>
<evidence type="ECO:0000256" key="3">
    <source>
        <dbReference type="ARBA" id="ARBA00022692"/>
    </source>
</evidence>
<feature type="binding site" evidence="8">
    <location>
        <position position="290"/>
    </location>
    <ligand>
        <name>Mn(2+)</name>
        <dbReference type="ChEBI" id="CHEBI:29035"/>
    </ligand>
</feature>
<feature type="transmembrane region" description="Helical" evidence="9">
    <location>
        <begin position="92"/>
        <end position="112"/>
    </location>
</feature>
<dbReference type="Gene3D" id="3.30.1120.80">
    <property type="match status" value="1"/>
</dbReference>
<organism evidence="11 12">
    <name type="scientific">Leptospira ellinghausenii</name>
    <dbReference type="NCBI Taxonomy" id="1917822"/>
    <lineage>
        <taxon>Bacteria</taxon>
        <taxon>Pseudomonadati</taxon>
        <taxon>Spirochaetota</taxon>
        <taxon>Spirochaetia</taxon>
        <taxon>Leptospirales</taxon>
        <taxon>Leptospiraceae</taxon>
        <taxon>Leptospira</taxon>
    </lineage>
</organism>
<evidence type="ECO:0000313" key="12">
    <source>
        <dbReference type="Proteomes" id="UP000245206"/>
    </source>
</evidence>
<feature type="domain" description="Sulfatase N-terminal" evidence="10">
    <location>
        <begin position="282"/>
        <end position="556"/>
    </location>
</feature>
<feature type="transmembrane region" description="Helical" evidence="9">
    <location>
        <begin position="12"/>
        <end position="38"/>
    </location>
</feature>
<dbReference type="RefSeq" id="WP_108958252.1">
    <property type="nucleotide sequence ID" value="NZ_BFAZ01000002.1"/>
</dbReference>
<dbReference type="EMBL" id="BFAZ01000002">
    <property type="protein sequence ID" value="GBF41011.1"/>
    <property type="molecule type" value="Genomic_DNA"/>
</dbReference>
<dbReference type="CDD" id="cd16015">
    <property type="entry name" value="LTA_synthase"/>
    <property type="match status" value="1"/>
</dbReference>
<dbReference type="Gene3D" id="3.40.720.10">
    <property type="entry name" value="Alkaline Phosphatase, subunit A"/>
    <property type="match status" value="1"/>
</dbReference>
<comment type="caution">
    <text evidence="11">The sequence shown here is derived from an EMBL/GenBank/DDBJ whole genome shotgun (WGS) entry which is preliminary data.</text>
</comment>
<evidence type="ECO:0000256" key="9">
    <source>
        <dbReference type="SAM" id="Phobius"/>
    </source>
</evidence>
<keyword evidence="7" id="KW-0464">Manganese</keyword>
<evidence type="ECO:0000256" key="7">
    <source>
        <dbReference type="PIRSR" id="PIRSR005091-2"/>
    </source>
</evidence>
<dbReference type="Proteomes" id="UP000245206">
    <property type="component" value="Unassembled WGS sequence"/>
</dbReference>
<dbReference type="InterPro" id="IPR050448">
    <property type="entry name" value="OpgB/LTA_synthase_biosynth"/>
</dbReference>
<keyword evidence="11" id="KW-0808">Transferase</keyword>
<evidence type="ECO:0000256" key="1">
    <source>
        <dbReference type="ARBA" id="ARBA00004651"/>
    </source>
</evidence>
<sequence length="664" mass="75743">MKKLLTHVPFYIRFHLLLAGLGIVFLTIYRVAFFLMYSYRMNDKSFWIILKAFAKGARFDISVLCVLLGFSLVYSSLHFLNRNRWYRAVWRTIPVVFIILLLFLLIADLIYYENGNKHLGYEAFAYLGFEMLPLVGSAFSQNPLLFILGLVVIFAIGFGIYKIQSKFPYSHVNLHYKWAGLQFLLVLALLVLGIRGGIQTSPLRTSDAIITKETITNDLVLNPGFTVITDLKMTKVDDRHAMKLSDATTIVRKEVSYPGAEFVSEEYPLLRKTNFTSKKPLPHIVVIVLEGWTGKFIDIIGSGKVEGKVVTPYFNQLIRQGMFFKHFFASGGRTTNGLMALMGGIPDRPGLTAVRTPQILNRFSGLGNIAKTIGYQTLFVTGTDLSFNNKGSIMYHWGFDTLVGKQELEKNPEYKTGPWSYLDESSLDAMHKRLLNVSPEKPIVSVIHTGTTHYPYKVPDEKYRLFGKDTQDSEYLNVLHYADFALAEYMEKAKKAPYFKDTVFFFVSDHSHHRFLNYYEDRNVPLLIYAPGKIKPELREDVTSQLDVIPTILGFMEREVYFSVMGRDLRKVKGSSAYFAYGNIFGWIEDDLLYYQSVSGGQGETKTIKEPFVDLGLCYKDLSLCNKHAEKTKAYLNMGDELLKSNKLFPSESVLQTIKSNTKY</sequence>
<dbReference type="GO" id="GO:0016740">
    <property type="term" value="F:transferase activity"/>
    <property type="evidence" value="ECO:0007669"/>
    <property type="project" value="UniProtKB-KW"/>
</dbReference>
<feature type="binding site" evidence="7">
    <location>
        <position position="453"/>
    </location>
    <ligand>
        <name>substrate</name>
    </ligand>
</feature>
<feature type="active site" evidence="6">
    <location>
        <position position="334"/>
    </location>
</feature>
<proteinExistence type="predicted"/>
<evidence type="ECO:0000256" key="4">
    <source>
        <dbReference type="ARBA" id="ARBA00022989"/>
    </source>
</evidence>
<evidence type="ECO:0000256" key="6">
    <source>
        <dbReference type="PIRSR" id="PIRSR005091-1"/>
    </source>
</evidence>
<dbReference type="Pfam" id="PF00884">
    <property type="entry name" value="Sulfatase"/>
    <property type="match status" value="1"/>
</dbReference>
<dbReference type="InterPro" id="IPR017850">
    <property type="entry name" value="Alkaline_phosphatase_core_sf"/>
</dbReference>
<keyword evidence="2" id="KW-1003">Cell membrane</keyword>
<feature type="binding site" evidence="8">
    <location>
        <position position="509"/>
    </location>
    <ligand>
        <name>Mn(2+)</name>
        <dbReference type="ChEBI" id="CHEBI:29035"/>
    </ligand>
</feature>
<keyword evidence="12" id="KW-1185">Reference proteome</keyword>
<dbReference type="GO" id="GO:0046872">
    <property type="term" value="F:metal ion binding"/>
    <property type="evidence" value="ECO:0007669"/>
    <property type="project" value="UniProtKB-KW"/>
</dbReference>
<evidence type="ECO:0000256" key="8">
    <source>
        <dbReference type="PIRSR" id="PIRSR005091-3"/>
    </source>
</evidence>
<keyword evidence="3 9" id="KW-0812">Transmembrane</keyword>
<dbReference type="SUPFAM" id="SSF53649">
    <property type="entry name" value="Alkaline phosphatase-like"/>
    <property type="match status" value="1"/>
</dbReference>
<keyword evidence="7" id="KW-0479">Metal-binding</keyword>
<gene>
    <name evidence="11" type="ORF">LPTSP2_02790</name>
</gene>
<dbReference type="InterPro" id="IPR012160">
    <property type="entry name" value="LtaS-like"/>
</dbReference>
<dbReference type="PANTHER" id="PTHR47371:SF3">
    <property type="entry name" value="PHOSPHOGLYCEROL TRANSFERASE I"/>
    <property type="match status" value="1"/>
</dbReference>
<dbReference type="AlphaFoldDB" id="A0A2P2D8U2"/>